<dbReference type="PATRIC" id="fig|435830.3.peg.1029"/>
<comment type="caution">
    <text evidence="1">The sequence shown here is derived from an EMBL/GenBank/DDBJ whole genome shotgun (WGS) entry which is preliminary data.</text>
</comment>
<accession>G9PFN6</accession>
<protein>
    <submittedName>
        <fullName evidence="1">Uncharacterized protein</fullName>
    </submittedName>
</protein>
<dbReference type="Proteomes" id="UP000003822">
    <property type="component" value="Unassembled WGS sequence"/>
</dbReference>
<dbReference type="HOGENOM" id="CLU_087285_0_0_11"/>
<dbReference type="EMBL" id="ACRN01000006">
    <property type="protein sequence ID" value="EHM88221.1"/>
    <property type="molecule type" value="Genomic_DNA"/>
</dbReference>
<dbReference type="RefSeq" id="WP_005986257.1">
    <property type="nucleotide sequence ID" value="NZ_JH470338.1"/>
</dbReference>
<evidence type="ECO:0000313" key="1">
    <source>
        <dbReference type="EMBL" id="EHM88221.1"/>
    </source>
</evidence>
<dbReference type="OrthoDB" id="5188280at2"/>
<evidence type="ECO:0000313" key="2">
    <source>
        <dbReference type="Proteomes" id="UP000003822"/>
    </source>
</evidence>
<name>G9PFN6_9ACTO</name>
<organism evidence="1 2">
    <name type="scientific">Actinomyces graevenitzii C83</name>
    <dbReference type="NCBI Taxonomy" id="435830"/>
    <lineage>
        <taxon>Bacteria</taxon>
        <taxon>Bacillati</taxon>
        <taxon>Actinomycetota</taxon>
        <taxon>Actinomycetes</taxon>
        <taxon>Actinomycetales</taxon>
        <taxon>Actinomycetaceae</taxon>
        <taxon>Actinomyces</taxon>
    </lineage>
</organism>
<dbReference type="AlphaFoldDB" id="G9PFN6"/>
<dbReference type="eggNOG" id="ENOG502ZAXG">
    <property type="taxonomic scope" value="Bacteria"/>
</dbReference>
<gene>
    <name evidence="1" type="ORF">HMPREF0045_01060</name>
</gene>
<reference evidence="1 2" key="1">
    <citation type="submission" date="2011-10" db="EMBL/GenBank/DDBJ databases">
        <title>The Genome Sequence of Actinomyces graevenitzii C83.</title>
        <authorList>
            <consortium name="The Broad Institute Genome Sequencing Platform"/>
            <consortium name="The Broad Institute Genome Sequencing Center for Infectious Disease"/>
            <person name="Earl A."/>
            <person name="Ward D."/>
            <person name="Feldgarden M."/>
            <person name="Gevers D."/>
            <person name="Sibley C.D."/>
            <person name="Field T.R."/>
            <person name="Grinwis M."/>
            <person name="Eshaghurshan C.S."/>
            <person name="Surette M.G."/>
            <person name="Young S.K."/>
            <person name="Zeng Q."/>
            <person name="Gargeya S."/>
            <person name="Fitzgerald M."/>
            <person name="Haas B."/>
            <person name="Abouelleil A."/>
            <person name="Alvarado L."/>
            <person name="Arachchi H.M."/>
            <person name="Berlin A."/>
            <person name="Brown A."/>
            <person name="Chapman S.B."/>
            <person name="Chen Z."/>
            <person name="Dunbar C."/>
            <person name="Freedman E."/>
            <person name="Gearin G."/>
            <person name="Goldberg J."/>
            <person name="Griggs A."/>
            <person name="Gujja S."/>
            <person name="Heiman D."/>
            <person name="Howarth C."/>
            <person name="Larson L."/>
            <person name="Lui A."/>
            <person name="MacDonald P.J.P."/>
            <person name="Montmayeur A."/>
            <person name="Murphy C."/>
            <person name="Neiman D."/>
            <person name="Pearson M."/>
            <person name="Priest M."/>
            <person name="Roberts A."/>
            <person name="Saif S."/>
            <person name="Shea T."/>
            <person name="Shenoy N."/>
            <person name="Sisk P."/>
            <person name="Stolte C."/>
            <person name="Sykes S."/>
            <person name="Wortman J."/>
            <person name="Nusbaum C."/>
            <person name="Birren B."/>
        </authorList>
    </citation>
    <scope>NUCLEOTIDE SEQUENCE [LARGE SCALE GENOMIC DNA]</scope>
    <source>
        <strain evidence="1 2">C83</strain>
    </source>
</reference>
<dbReference type="STRING" id="435830.HMPREF0045_01060"/>
<proteinExistence type="predicted"/>
<keyword evidence="2" id="KW-1185">Reference proteome</keyword>
<sequence>MTRQFHRPVLMEPAEAERYTGAEDTAATSVLAHQSAQLLICGYLGADTDTTLTAAGLRKVVASHGVDVIGELWATSPAGTLPGALWRLLLLREWIERDPALVESRYATAVTINDDDAAAQARFEAALSQGQRVDSVAQVQAQLNELLLGDASAGSQRTPSRRSQLYPTLLASAALLERLSRASEQDSWITDENDPLYDVVTSRARALATTAAELREAAAKAAVGKLD</sequence>